<feature type="compositionally biased region" description="Basic and acidic residues" evidence="4">
    <location>
        <begin position="338"/>
        <end position="355"/>
    </location>
</feature>
<accession>A0ABX1HAW5</accession>
<evidence type="ECO:0000256" key="4">
    <source>
        <dbReference type="SAM" id="MobiDB-lite"/>
    </source>
</evidence>
<name>A0ABX1HAW5_9ACTN</name>
<evidence type="ECO:0000259" key="5">
    <source>
        <dbReference type="PROSITE" id="PS01124"/>
    </source>
</evidence>
<evidence type="ECO:0000256" key="1">
    <source>
        <dbReference type="ARBA" id="ARBA00023015"/>
    </source>
</evidence>
<feature type="domain" description="HTH araC/xylS-type" evidence="5">
    <location>
        <begin position="220"/>
        <end position="321"/>
    </location>
</feature>
<dbReference type="Proteomes" id="UP000772196">
    <property type="component" value="Unassembled WGS sequence"/>
</dbReference>
<reference evidence="6 7" key="1">
    <citation type="submission" date="2020-04" db="EMBL/GenBank/DDBJ databases">
        <title>Phylogenetic Diversity and Antibacterial Activity against Ralstonia solanacearum of Endophytic Actinomycete Isolated from Moss.</title>
        <authorList>
            <person name="Zhuang X."/>
        </authorList>
    </citation>
    <scope>NUCLEOTIDE SEQUENCE [LARGE SCALE GENOMIC DNA]</scope>
    <source>
        <strain evidence="6 7">LD120</strain>
    </source>
</reference>
<dbReference type="EMBL" id="JAAWWP010000040">
    <property type="protein sequence ID" value="NKI45549.1"/>
    <property type="molecule type" value="Genomic_DNA"/>
</dbReference>
<feature type="region of interest" description="Disordered" evidence="4">
    <location>
        <begin position="314"/>
        <end position="369"/>
    </location>
</feature>
<dbReference type="InterPro" id="IPR050204">
    <property type="entry name" value="AraC_XylS_family_regulators"/>
</dbReference>
<keyword evidence="7" id="KW-1185">Reference proteome</keyword>
<dbReference type="InterPro" id="IPR018062">
    <property type="entry name" value="HTH_AraC-typ_CS"/>
</dbReference>
<dbReference type="SUPFAM" id="SSF46689">
    <property type="entry name" value="Homeodomain-like"/>
    <property type="match status" value="1"/>
</dbReference>
<gene>
    <name evidence="6" type="ORF">HFV08_30875</name>
</gene>
<evidence type="ECO:0000313" key="6">
    <source>
        <dbReference type="EMBL" id="NKI45549.1"/>
    </source>
</evidence>
<dbReference type="InterPro" id="IPR009057">
    <property type="entry name" value="Homeodomain-like_sf"/>
</dbReference>
<dbReference type="PANTHER" id="PTHR46796">
    <property type="entry name" value="HTH-TYPE TRANSCRIPTIONAL ACTIVATOR RHAS-RELATED"/>
    <property type="match status" value="1"/>
</dbReference>
<dbReference type="Pfam" id="PF12833">
    <property type="entry name" value="HTH_18"/>
    <property type="match status" value="1"/>
</dbReference>
<dbReference type="Pfam" id="PF14525">
    <property type="entry name" value="AraC_binding_2"/>
    <property type="match status" value="1"/>
</dbReference>
<evidence type="ECO:0000256" key="3">
    <source>
        <dbReference type="ARBA" id="ARBA00023163"/>
    </source>
</evidence>
<dbReference type="RefSeq" id="WP_168543865.1">
    <property type="nucleotide sequence ID" value="NZ_JAAWWP010000040.1"/>
</dbReference>
<dbReference type="SMART" id="SM00342">
    <property type="entry name" value="HTH_ARAC"/>
    <property type="match status" value="1"/>
</dbReference>
<dbReference type="InterPro" id="IPR018060">
    <property type="entry name" value="HTH_AraC"/>
</dbReference>
<keyword evidence="3" id="KW-0804">Transcription</keyword>
<dbReference type="PANTHER" id="PTHR46796:SF6">
    <property type="entry name" value="ARAC SUBFAMILY"/>
    <property type="match status" value="1"/>
</dbReference>
<protein>
    <submittedName>
        <fullName evidence="6">Helix-turn-helix domain-containing protein</fullName>
    </submittedName>
</protein>
<dbReference type="InterPro" id="IPR035418">
    <property type="entry name" value="AraC-bd_2"/>
</dbReference>
<keyword evidence="2" id="KW-0238">DNA-binding</keyword>
<evidence type="ECO:0000256" key="2">
    <source>
        <dbReference type="ARBA" id="ARBA00023125"/>
    </source>
</evidence>
<comment type="caution">
    <text evidence="6">The sequence shown here is derived from an EMBL/GenBank/DDBJ whole genome shotgun (WGS) entry which is preliminary data.</text>
</comment>
<dbReference type="PROSITE" id="PS01124">
    <property type="entry name" value="HTH_ARAC_FAMILY_2"/>
    <property type="match status" value="1"/>
</dbReference>
<organism evidence="6 7">
    <name type="scientific">Streptomyces physcomitrii</name>
    <dbReference type="NCBI Taxonomy" id="2724184"/>
    <lineage>
        <taxon>Bacteria</taxon>
        <taxon>Bacillati</taxon>
        <taxon>Actinomycetota</taxon>
        <taxon>Actinomycetes</taxon>
        <taxon>Kitasatosporales</taxon>
        <taxon>Streptomycetaceae</taxon>
        <taxon>Streptomyces</taxon>
    </lineage>
</organism>
<keyword evidence="1" id="KW-0805">Transcription regulation</keyword>
<proteinExistence type="predicted"/>
<dbReference type="PROSITE" id="PS00041">
    <property type="entry name" value="HTH_ARAC_FAMILY_1"/>
    <property type="match status" value="1"/>
</dbReference>
<sequence length="369" mass="41493">MLDETTISCAHVPPADRFDFWNEVMRRTIAPLELVSAHRSDYWADQRILELGTVTAWPTKNRPTLYRRTARHIRQSDPEFVHIGLSVAGPLQVTQDDRQFLVPSGDLHIADSSRPHEVRVGTSGRLHIGSSVKVPRALLPLGRDQIDRACPRHVPGDQGYGALLRELLLQLAGSSHSYGSADGPRLGMLVADLLSALLVQTLDDGARTLSPESRRRTLLLRVKEFVRAHLHEADLTPRTIAAAHHISLRHLHRLFADEDLTLSAWIRRQRLDRARRDLTDPTLRKVPVQQLAARWQFHSPSDFSRAFRTTYGVPPTEYRARSGGQESEEQALGGPEFRGPESGEQESRGRDRDAHGPQAVTHEVPRPPR</sequence>
<evidence type="ECO:0000313" key="7">
    <source>
        <dbReference type="Proteomes" id="UP000772196"/>
    </source>
</evidence>
<dbReference type="Gene3D" id="1.10.10.60">
    <property type="entry name" value="Homeodomain-like"/>
    <property type="match status" value="1"/>
</dbReference>